<accession>A0A376D0Z2</accession>
<dbReference type="Proteomes" id="UP000254287">
    <property type="component" value="Unassembled WGS sequence"/>
</dbReference>
<protein>
    <submittedName>
        <fullName evidence="1">Uncharacterized protein</fullName>
    </submittedName>
</protein>
<evidence type="ECO:0000313" key="1">
    <source>
        <dbReference type="EMBL" id="STC78259.1"/>
    </source>
</evidence>
<organism evidence="1 2">
    <name type="scientific">Corynebacterium minutissimum</name>
    <dbReference type="NCBI Taxonomy" id="38301"/>
    <lineage>
        <taxon>Bacteria</taxon>
        <taxon>Bacillati</taxon>
        <taxon>Actinomycetota</taxon>
        <taxon>Actinomycetes</taxon>
        <taxon>Mycobacteriales</taxon>
        <taxon>Corynebacteriaceae</taxon>
        <taxon>Corynebacterium</taxon>
    </lineage>
</organism>
<proteinExistence type="predicted"/>
<reference evidence="1 2" key="1">
    <citation type="submission" date="2018-06" db="EMBL/GenBank/DDBJ databases">
        <authorList>
            <consortium name="Pathogen Informatics"/>
            <person name="Doyle S."/>
        </authorList>
    </citation>
    <scope>NUCLEOTIDE SEQUENCE [LARGE SCALE GENOMIC DNA]</scope>
    <source>
        <strain evidence="1 2">NCTC10289</strain>
    </source>
</reference>
<sequence length="102" mass="10842">MMSPTISSAFRTTSQVPTWCKDSTAKKGREEESANHRGHISVIAFRAIGSAGRSLTRLGGGLAGSGRLGKVDVLGSFYEWCDPSSPIALGPTPLANRCYSRL</sequence>
<gene>
    <name evidence="1" type="ORF">NCTC10289_01498</name>
</gene>
<dbReference type="EMBL" id="UFXP01000001">
    <property type="protein sequence ID" value="STC78259.1"/>
    <property type="molecule type" value="Genomic_DNA"/>
</dbReference>
<dbReference type="AlphaFoldDB" id="A0A376D0Z2"/>
<name>A0A376D0Z2_9CORY</name>
<evidence type="ECO:0000313" key="2">
    <source>
        <dbReference type="Proteomes" id="UP000254287"/>
    </source>
</evidence>